<reference evidence="7 8" key="1">
    <citation type="submission" date="2016-11" db="EMBL/GenBank/DDBJ databases">
        <authorList>
            <person name="Varghese N."/>
            <person name="Submissions S."/>
        </authorList>
    </citation>
    <scope>NUCLEOTIDE SEQUENCE [LARGE SCALE GENOMIC DNA]</scope>
    <source>
        <strain evidence="7 8">DSM 28249</strain>
    </source>
</reference>
<keyword evidence="5" id="KW-0503">Monooxygenase</keyword>
<keyword evidence="2" id="KW-0285">Flavoprotein</keyword>
<dbReference type="GO" id="GO:0004497">
    <property type="term" value="F:monooxygenase activity"/>
    <property type="evidence" value="ECO:0007669"/>
    <property type="project" value="UniProtKB-KW"/>
</dbReference>
<accession>A0A1M7GMP7</accession>
<keyword evidence="8" id="KW-1185">Reference proteome</keyword>
<dbReference type="Proteomes" id="UP000322545">
    <property type="component" value="Unassembled WGS sequence"/>
</dbReference>
<evidence type="ECO:0000256" key="1">
    <source>
        <dbReference type="ARBA" id="ARBA00001974"/>
    </source>
</evidence>
<evidence type="ECO:0000256" key="2">
    <source>
        <dbReference type="ARBA" id="ARBA00022630"/>
    </source>
</evidence>
<feature type="domain" description="FAD-binding" evidence="6">
    <location>
        <begin position="2"/>
        <end position="331"/>
    </location>
</feature>
<evidence type="ECO:0000259" key="6">
    <source>
        <dbReference type="Pfam" id="PF01494"/>
    </source>
</evidence>
<name>A0A1M7GMP7_9RHOB</name>
<dbReference type="AlphaFoldDB" id="A0A1M7GMP7"/>
<dbReference type="InterPro" id="IPR050493">
    <property type="entry name" value="FAD-dep_Monooxygenase_BioMet"/>
</dbReference>
<evidence type="ECO:0000256" key="4">
    <source>
        <dbReference type="ARBA" id="ARBA00023002"/>
    </source>
</evidence>
<dbReference type="GO" id="GO:0071949">
    <property type="term" value="F:FAD binding"/>
    <property type="evidence" value="ECO:0007669"/>
    <property type="project" value="InterPro"/>
</dbReference>
<dbReference type="Gene3D" id="3.50.50.60">
    <property type="entry name" value="FAD/NAD(P)-binding domain"/>
    <property type="match status" value="1"/>
</dbReference>
<evidence type="ECO:0000313" key="8">
    <source>
        <dbReference type="Proteomes" id="UP000322545"/>
    </source>
</evidence>
<evidence type="ECO:0000256" key="5">
    <source>
        <dbReference type="ARBA" id="ARBA00023033"/>
    </source>
</evidence>
<sequence length="384" mass="41318">MVIGAGIGGLTVARALALRGADVTVLEQAPEITEVGAGLQVSPNGAVVLRALGLEAALSARALEAQAVSLRDYGGAPVVRIDLTQLDMRGYYFVHRADLIDILADGARDAGARLRLLQKVVGVTPGDRPRVDLANGASLTADLVIGADGLKSTARAALNGAAAPFFTRQIAWRAVVPDDGASPLEAQVFMGPHRHLVSYPLRDGRQRNIVAVQERAAWAAESWSQEDDPMALRAAFGDFCPEVQDFLGRIEKVHLWGLFRHPVAEAWHGGGVALMGDAAHPTLPFMAQGACMALEDAWVLADELDGTDTLDALLARYQSRRRDRTQRIVNAANGNAWKYHLSFGPLRWAAHTAMRLGGTLAPEKMARQFDWIYAHDVTHPPDIG</sequence>
<organism evidence="7 8">
    <name type="scientific">Roseovarius litoreus</name>
    <dbReference type="NCBI Taxonomy" id="1155722"/>
    <lineage>
        <taxon>Bacteria</taxon>
        <taxon>Pseudomonadati</taxon>
        <taxon>Pseudomonadota</taxon>
        <taxon>Alphaproteobacteria</taxon>
        <taxon>Rhodobacterales</taxon>
        <taxon>Roseobacteraceae</taxon>
        <taxon>Roseovarius</taxon>
    </lineage>
</organism>
<dbReference type="InterPro" id="IPR002938">
    <property type="entry name" value="FAD-bd"/>
</dbReference>
<keyword evidence="3" id="KW-0274">FAD</keyword>
<comment type="cofactor">
    <cofactor evidence="1">
        <name>FAD</name>
        <dbReference type="ChEBI" id="CHEBI:57692"/>
    </cofactor>
</comment>
<dbReference type="EMBL" id="FRCB01000005">
    <property type="protein sequence ID" value="SHM17664.1"/>
    <property type="molecule type" value="Genomic_DNA"/>
</dbReference>
<protein>
    <submittedName>
        <fullName evidence="7">Salicylate hydroxylase</fullName>
    </submittedName>
</protein>
<dbReference type="InterPro" id="IPR036188">
    <property type="entry name" value="FAD/NAD-bd_sf"/>
</dbReference>
<evidence type="ECO:0000256" key="3">
    <source>
        <dbReference type="ARBA" id="ARBA00022827"/>
    </source>
</evidence>
<dbReference type="PANTHER" id="PTHR13789">
    <property type="entry name" value="MONOOXYGENASE"/>
    <property type="match status" value="1"/>
</dbReference>
<dbReference type="PANTHER" id="PTHR13789:SF318">
    <property type="entry name" value="GERANYLGERANYL DIPHOSPHATE REDUCTASE"/>
    <property type="match status" value="1"/>
</dbReference>
<dbReference type="Pfam" id="PF01494">
    <property type="entry name" value="FAD_binding_3"/>
    <property type="match status" value="1"/>
</dbReference>
<proteinExistence type="predicted"/>
<evidence type="ECO:0000313" key="7">
    <source>
        <dbReference type="EMBL" id="SHM17664.1"/>
    </source>
</evidence>
<dbReference type="SUPFAM" id="SSF54373">
    <property type="entry name" value="FAD-linked reductases, C-terminal domain"/>
    <property type="match status" value="1"/>
</dbReference>
<gene>
    <name evidence="7" type="ORF">SAMN05443432_10581</name>
</gene>
<keyword evidence="4" id="KW-0560">Oxidoreductase</keyword>
<dbReference type="SUPFAM" id="SSF51905">
    <property type="entry name" value="FAD/NAD(P)-binding domain"/>
    <property type="match status" value="1"/>
</dbReference>